<accession>B7ZYE6</accession>
<dbReference type="EMBL" id="BT054338">
    <property type="protein sequence ID" value="ACL52945.1"/>
    <property type="molecule type" value="mRNA"/>
</dbReference>
<dbReference type="AlphaFoldDB" id="B7ZYE6"/>
<evidence type="ECO:0000313" key="1">
    <source>
        <dbReference type="EMBL" id="ACL52945.1"/>
    </source>
</evidence>
<proteinExistence type="evidence at transcript level"/>
<protein>
    <submittedName>
        <fullName evidence="1">Uncharacterized protein</fullName>
    </submittedName>
</protein>
<organism evidence="1">
    <name type="scientific">Zea mays</name>
    <name type="common">Maize</name>
    <dbReference type="NCBI Taxonomy" id="4577"/>
    <lineage>
        <taxon>Eukaryota</taxon>
        <taxon>Viridiplantae</taxon>
        <taxon>Streptophyta</taxon>
        <taxon>Embryophyta</taxon>
        <taxon>Tracheophyta</taxon>
        <taxon>Spermatophyta</taxon>
        <taxon>Magnoliopsida</taxon>
        <taxon>Liliopsida</taxon>
        <taxon>Poales</taxon>
        <taxon>Poaceae</taxon>
        <taxon>PACMAD clade</taxon>
        <taxon>Panicoideae</taxon>
        <taxon>Andropogonodae</taxon>
        <taxon>Andropogoneae</taxon>
        <taxon>Tripsacinae</taxon>
        <taxon>Zea</taxon>
    </lineage>
</organism>
<sequence>MFKSFMLEMKFICFRRGNEFISNCFRRQWQNTVHRCLRKTSGPQIQTLVLQIHCMLKDFWSGSSRLQGKKAKKLIS</sequence>
<reference evidence="1" key="2">
    <citation type="submission" date="2012-06" db="EMBL/GenBank/DDBJ databases">
        <authorList>
            <person name="Yu Y."/>
            <person name="Currie J."/>
            <person name="Lomeli R."/>
            <person name="Angelova A."/>
            <person name="Collura K."/>
            <person name="Wissotski M."/>
            <person name="Campos D."/>
            <person name="Kudrna D."/>
            <person name="Golser W."/>
            <person name="Ashely E."/>
            <person name="Descour A."/>
            <person name="Fernandes J."/>
            <person name="Soderlund C."/>
            <person name="Walbot V."/>
        </authorList>
    </citation>
    <scope>NUCLEOTIDE SEQUENCE</scope>
    <source>
        <strain evidence="1">B73</strain>
    </source>
</reference>
<name>B7ZYE6_MAIZE</name>
<reference evidence="1" key="1">
    <citation type="journal article" date="2009" name="PLoS Genet.">
        <title>Sequencing, mapping, and analysis of 27,455 maize full-length cDNAs.</title>
        <authorList>
            <person name="Soderlund C."/>
            <person name="Descour A."/>
            <person name="Kudrna D."/>
            <person name="Bomhoff M."/>
            <person name="Boyd L."/>
            <person name="Currie J."/>
            <person name="Angelova A."/>
            <person name="Collura K."/>
            <person name="Wissotski M."/>
            <person name="Ashley E."/>
            <person name="Morrow D."/>
            <person name="Fernandes J."/>
            <person name="Walbot V."/>
            <person name="Yu Y."/>
        </authorList>
    </citation>
    <scope>NUCLEOTIDE SEQUENCE</scope>
    <source>
        <strain evidence="1">B73</strain>
    </source>
</reference>